<gene>
    <name evidence="2" type="ORF">MNBD_ALPHA01-477</name>
</gene>
<evidence type="ECO:0000313" key="2">
    <source>
        <dbReference type="EMBL" id="VAV92902.1"/>
    </source>
</evidence>
<dbReference type="AlphaFoldDB" id="A0A3B0RMJ9"/>
<accession>A0A3B0RMJ9</accession>
<organism evidence="2">
    <name type="scientific">hydrothermal vent metagenome</name>
    <dbReference type="NCBI Taxonomy" id="652676"/>
    <lineage>
        <taxon>unclassified sequences</taxon>
        <taxon>metagenomes</taxon>
        <taxon>ecological metagenomes</taxon>
    </lineage>
</organism>
<feature type="region of interest" description="Disordered" evidence="1">
    <location>
        <begin position="49"/>
        <end position="70"/>
    </location>
</feature>
<dbReference type="PANTHER" id="PTHR36508">
    <property type="entry name" value="PROTEIN SLYX"/>
    <property type="match status" value="1"/>
</dbReference>
<dbReference type="PANTHER" id="PTHR36508:SF1">
    <property type="entry name" value="PROTEIN SLYX"/>
    <property type="match status" value="1"/>
</dbReference>
<proteinExistence type="predicted"/>
<sequence length="70" mass="8337">MTRDSDRLLEIESTITHQEQQIQDLSDMVNQQWKEIDRLKKHLSRATERLENLENPSDDSSIPHEIPPHY</sequence>
<evidence type="ECO:0008006" key="3">
    <source>
        <dbReference type="Google" id="ProtNLM"/>
    </source>
</evidence>
<protein>
    <recommendedName>
        <fullName evidence="3">Protein SlyX homolog</fullName>
    </recommendedName>
</protein>
<dbReference type="Pfam" id="PF04102">
    <property type="entry name" value="SlyX"/>
    <property type="match status" value="1"/>
</dbReference>
<evidence type="ECO:0000256" key="1">
    <source>
        <dbReference type="SAM" id="MobiDB-lite"/>
    </source>
</evidence>
<dbReference type="InterPro" id="IPR007236">
    <property type="entry name" value="SlyX"/>
</dbReference>
<name>A0A3B0RMJ9_9ZZZZ</name>
<dbReference type="Gene3D" id="1.20.5.300">
    <property type="match status" value="1"/>
</dbReference>
<dbReference type="EMBL" id="UOEJ01000037">
    <property type="protein sequence ID" value="VAV92902.1"/>
    <property type="molecule type" value="Genomic_DNA"/>
</dbReference>
<reference evidence="2" key="1">
    <citation type="submission" date="2018-06" db="EMBL/GenBank/DDBJ databases">
        <authorList>
            <person name="Zhirakovskaya E."/>
        </authorList>
    </citation>
    <scope>NUCLEOTIDE SEQUENCE</scope>
</reference>